<evidence type="ECO:0000259" key="1">
    <source>
        <dbReference type="Pfam" id="PF13088"/>
    </source>
</evidence>
<organism evidence="2">
    <name type="scientific">bioreactor metagenome</name>
    <dbReference type="NCBI Taxonomy" id="1076179"/>
    <lineage>
        <taxon>unclassified sequences</taxon>
        <taxon>metagenomes</taxon>
        <taxon>ecological metagenomes</taxon>
    </lineage>
</organism>
<dbReference type="Pfam" id="PF13088">
    <property type="entry name" value="BNR_2"/>
    <property type="match status" value="1"/>
</dbReference>
<dbReference type="InterPro" id="IPR011040">
    <property type="entry name" value="Sialidase"/>
</dbReference>
<accession>A0A644UZ25</accession>
<dbReference type="InterPro" id="IPR036278">
    <property type="entry name" value="Sialidase_sf"/>
</dbReference>
<dbReference type="SUPFAM" id="SSF50939">
    <property type="entry name" value="Sialidases"/>
    <property type="match status" value="1"/>
</dbReference>
<comment type="caution">
    <text evidence="2">The sequence shown here is derived from an EMBL/GenBank/DDBJ whole genome shotgun (WGS) entry which is preliminary data.</text>
</comment>
<feature type="domain" description="Sialidase" evidence="1">
    <location>
        <begin position="55"/>
        <end position="204"/>
    </location>
</feature>
<gene>
    <name evidence="2" type="ORF">SDC9_30168</name>
</gene>
<dbReference type="EMBL" id="VSSQ01000186">
    <property type="protein sequence ID" value="MPL84204.1"/>
    <property type="molecule type" value="Genomic_DNA"/>
</dbReference>
<dbReference type="Gene3D" id="2.120.10.10">
    <property type="match status" value="1"/>
</dbReference>
<protein>
    <recommendedName>
        <fullName evidence="1">Sialidase domain-containing protein</fullName>
    </recommendedName>
</protein>
<dbReference type="CDD" id="cd15482">
    <property type="entry name" value="Sialidase_non-viral"/>
    <property type="match status" value="1"/>
</dbReference>
<dbReference type="PANTHER" id="PTHR43752">
    <property type="entry name" value="BNR/ASP-BOX REPEAT FAMILY PROTEIN"/>
    <property type="match status" value="1"/>
</dbReference>
<dbReference type="PANTHER" id="PTHR43752:SF2">
    <property type="entry name" value="BNR_ASP-BOX REPEAT FAMILY PROTEIN"/>
    <property type="match status" value="1"/>
</dbReference>
<evidence type="ECO:0000313" key="2">
    <source>
        <dbReference type="EMBL" id="MPL84204.1"/>
    </source>
</evidence>
<name>A0A644UZ25_9ZZZZ</name>
<reference evidence="2" key="1">
    <citation type="submission" date="2019-08" db="EMBL/GenBank/DDBJ databases">
        <authorList>
            <person name="Kucharzyk K."/>
            <person name="Murdoch R.W."/>
            <person name="Higgins S."/>
            <person name="Loffler F."/>
        </authorList>
    </citation>
    <scope>NUCLEOTIDE SEQUENCE</scope>
</reference>
<dbReference type="AlphaFoldDB" id="A0A644UZ25"/>
<sequence length="367" mass="40661">MKRNTILSISLAACSLFPAAAQFTSPNLPWVDLSGKEELRTVIAEGTENLYNGHPTSVMLDDKQTILATWSSGHGGKAAFIARSTDKGKTWSINNTPDDWSEMSNCPSIYKLIDKMGKERLMVFCADPQMGQSYSDDNGKTWSPVRSLQKPCVMAFSSIVRLQNGDYLGLYHRGANDQDRPPLTLWQSISHDGGITWGESVQVGKMEGRSPCEPCVIRSANGKRLICIARENERKGNSLIMFSDDEGATWSPLTETIWGLTGDRHVIKYTPDGRMVAVFRDMAPNSPTKGHFVMWVGNEKDLREGTSGQYRVKLLHSYAGSDCGYPGLEILPDGTLLAMTYIKIKPGKKKHSIVAVRFKLDETDSML</sequence>
<proteinExistence type="predicted"/>